<keyword evidence="4" id="KW-1185">Reference proteome</keyword>
<dbReference type="RefSeq" id="WP_033534428.1">
    <property type="nucleotide sequence ID" value="NZ_CP016340.1"/>
</dbReference>
<dbReference type="STRING" id="123899.SAMEA3906487_03839"/>
<evidence type="ECO:0000256" key="2">
    <source>
        <dbReference type="SAM" id="SignalP"/>
    </source>
</evidence>
<dbReference type="PANTHER" id="PTHR21180">
    <property type="entry name" value="ENDONUCLEASE/EXONUCLEASE/PHOSPHATASE FAMILY DOMAIN-CONTAINING PROTEIN 1"/>
    <property type="match status" value="1"/>
</dbReference>
<protein>
    <submittedName>
        <fullName evidence="3">ComEA protein</fullName>
    </submittedName>
</protein>
<dbReference type="OrthoDB" id="8687931at2"/>
<dbReference type="KEGG" id="btrm:SAMEA390648703839"/>
<feature type="signal peptide" evidence="2">
    <location>
        <begin position="1"/>
        <end position="27"/>
    </location>
</feature>
<accession>A0A146A7W0</accession>
<dbReference type="PATRIC" id="fig|123899.6.peg.3839"/>
<dbReference type="SUPFAM" id="SSF47781">
    <property type="entry name" value="RuvA domain 2-like"/>
    <property type="match status" value="1"/>
</dbReference>
<gene>
    <name evidence="3" type="ORF">SAMEA3906487_03839</name>
</gene>
<proteinExistence type="predicted"/>
<dbReference type="EMBL" id="LT546645">
    <property type="protein sequence ID" value="SAI73768.1"/>
    <property type="molecule type" value="Genomic_DNA"/>
</dbReference>
<keyword evidence="2" id="KW-0732">Signal</keyword>
<dbReference type="GeneID" id="56588930"/>
<dbReference type="AlphaFoldDB" id="A0A146A7W0"/>
<evidence type="ECO:0000313" key="4">
    <source>
        <dbReference type="Proteomes" id="UP000076825"/>
    </source>
</evidence>
<dbReference type="PANTHER" id="PTHR21180:SF32">
    <property type="entry name" value="ENDONUCLEASE_EXONUCLEASE_PHOSPHATASE FAMILY DOMAIN-CONTAINING PROTEIN 1"/>
    <property type="match status" value="1"/>
</dbReference>
<reference evidence="3 4" key="1">
    <citation type="submission" date="2016-04" db="EMBL/GenBank/DDBJ databases">
        <authorList>
            <consortium name="Pathogen Informatics"/>
        </authorList>
    </citation>
    <scope>NUCLEOTIDE SEQUENCE [LARGE SCALE GENOMIC DNA]</scope>
    <source>
        <strain evidence="3 4">H044680328</strain>
    </source>
</reference>
<dbReference type="Gene3D" id="1.10.150.320">
    <property type="entry name" value="Photosystem II 12 kDa extrinsic protein"/>
    <property type="match status" value="1"/>
</dbReference>
<feature type="region of interest" description="Disordered" evidence="1">
    <location>
        <begin position="86"/>
        <end position="120"/>
    </location>
</feature>
<dbReference type="InterPro" id="IPR010994">
    <property type="entry name" value="RuvA_2-like"/>
</dbReference>
<evidence type="ECO:0000313" key="3">
    <source>
        <dbReference type="EMBL" id="SAI73768.1"/>
    </source>
</evidence>
<organism evidence="3 4">
    <name type="scientific">Bordetella trematum</name>
    <dbReference type="NCBI Taxonomy" id="123899"/>
    <lineage>
        <taxon>Bacteria</taxon>
        <taxon>Pseudomonadati</taxon>
        <taxon>Pseudomonadota</taxon>
        <taxon>Betaproteobacteria</taxon>
        <taxon>Burkholderiales</taxon>
        <taxon>Alcaligenaceae</taxon>
        <taxon>Bordetella</taxon>
    </lineage>
</organism>
<dbReference type="Pfam" id="PF12836">
    <property type="entry name" value="HHH_3"/>
    <property type="match status" value="1"/>
</dbReference>
<name>A0A146A7W0_9BORD</name>
<dbReference type="InterPro" id="IPR051675">
    <property type="entry name" value="Endo/Exo/Phosphatase_dom_1"/>
</dbReference>
<dbReference type="Proteomes" id="UP000076825">
    <property type="component" value="Chromosome 1"/>
</dbReference>
<feature type="compositionally biased region" description="Low complexity" evidence="1">
    <location>
        <begin position="91"/>
        <end position="120"/>
    </location>
</feature>
<dbReference type="eggNOG" id="COG1555">
    <property type="taxonomic scope" value="Bacteria"/>
</dbReference>
<feature type="chain" id="PRO_5009814757" evidence="2">
    <location>
        <begin position="28"/>
        <end position="120"/>
    </location>
</feature>
<sequence length="120" mass="12411">MSLPRLSLLARVMLAAALLAPAVSARALDVNLADAAQLTHLKGLGPATAERIVRERERGGPYLSPQDLAERVRGIGARKLQGLQEAGLTVGPAGPASASREAARPAGRPGARPATPTRRP</sequence>
<evidence type="ECO:0000256" key="1">
    <source>
        <dbReference type="SAM" id="MobiDB-lite"/>
    </source>
</evidence>